<dbReference type="InterPro" id="IPR029069">
    <property type="entry name" value="HotDog_dom_sf"/>
</dbReference>
<dbReference type="Pfam" id="PF03061">
    <property type="entry name" value="4HBT"/>
    <property type="match status" value="1"/>
</dbReference>
<sequence length="152" mass="16142">MDRESVFWRIADGRLPPPPCAETLGIEFLRVTPESGSIEVKFEATSAFLNLAGHVQGGFLAAMLDDTMGPALVATLDPGEFAPTVSLNVQFHRPARVGALKGIGRVLLRGKEVCQLSGELLQDDKVVATGTATAVIRRMGTQTAWAAAQKPA</sequence>
<evidence type="ECO:0000256" key="2">
    <source>
        <dbReference type="ARBA" id="ARBA00022801"/>
    </source>
</evidence>
<organism evidence="4 5">
    <name type="scientific">Rhodopseudomonas pseudopalustris</name>
    <dbReference type="NCBI Taxonomy" id="1513892"/>
    <lineage>
        <taxon>Bacteria</taxon>
        <taxon>Pseudomonadati</taxon>
        <taxon>Pseudomonadota</taxon>
        <taxon>Alphaproteobacteria</taxon>
        <taxon>Hyphomicrobiales</taxon>
        <taxon>Nitrobacteraceae</taxon>
        <taxon>Rhodopseudomonas</taxon>
    </lineage>
</organism>
<dbReference type="PANTHER" id="PTHR21660">
    <property type="entry name" value="THIOESTERASE SUPERFAMILY MEMBER-RELATED"/>
    <property type="match status" value="1"/>
</dbReference>
<dbReference type="AlphaFoldDB" id="A0A1H8VSR0"/>
<reference evidence="5" key="1">
    <citation type="submission" date="2016-10" db="EMBL/GenBank/DDBJ databases">
        <authorList>
            <person name="Varghese N."/>
            <person name="Submissions S."/>
        </authorList>
    </citation>
    <scope>NUCLEOTIDE SEQUENCE [LARGE SCALE GENOMIC DNA]</scope>
    <source>
        <strain evidence="5">DSM 123</strain>
    </source>
</reference>
<protein>
    <submittedName>
        <fullName evidence="4">Uncharacterized domain 1-containing protein</fullName>
    </submittedName>
</protein>
<dbReference type="InterPro" id="IPR003736">
    <property type="entry name" value="PAAI_dom"/>
</dbReference>
<keyword evidence="5" id="KW-1185">Reference proteome</keyword>
<dbReference type="CDD" id="cd03443">
    <property type="entry name" value="PaaI_thioesterase"/>
    <property type="match status" value="1"/>
</dbReference>
<dbReference type="GO" id="GO:0047617">
    <property type="term" value="F:fatty acyl-CoA hydrolase activity"/>
    <property type="evidence" value="ECO:0007669"/>
    <property type="project" value="InterPro"/>
</dbReference>
<dbReference type="Proteomes" id="UP000199615">
    <property type="component" value="Unassembled WGS sequence"/>
</dbReference>
<dbReference type="PANTHER" id="PTHR21660:SF1">
    <property type="entry name" value="ACYL-COENZYME A THIOESTERASE 13"/>
    <property type="match status" value="1"/>
</dbReference>
<dbReference type="NCBIfam" id="TIGR00369">
    <property type="entry name" value="unchar_dom_1"/>
    <property type="match status" value="1"/>
</dbReference>
<accession>A0A1H8VSR0</accession>
<evidence type="ECO:0000256" key="1">
    <source>
        <dbReference type="ARBA" id="ARBA00008324"/>
    </source>
</evidence>
<gene>
    <name evidence="4" type="ORF">SAMN05444123_109184</name>
</gene>
<dbReference type="RefSeq" id="WP_092685555.1">
    <property type="nucleotide sequence ID" value="NZ_FODT01000009.1"/>
</dbReference>
<evidence type="ECO:0000259" key="3">
    <source>
        <dbReference type="Pfam" id="PF03061"/>
    </source>
</evidence>
<dbReference type="Gene3D" id="3.10.129.10">
    <property type="entry name" value="Hotdog Thioesterase"/>
    <property type="match status" value="1"/>
</dbReference>
<feature type="domain" description="Thioesterase" evidence="3">
    <location>
        <begin position="53"/>
        <end position="126"/>
    </location>
</feature>
<proteinExistence type="inferred from homology"/>
<evidence type="ECO:0000313" key="5">
    <source>
        <dbReference type="Proteomes" id="UP000199615"/>
    </source>
</evidence>
<evidence type="ECO:0000313" key="4">
    <source>
        <dbReference type="EMBL" id="SEP18323.1"/>
    </source>
</evidence>
<comment type="similarity">
    <text evidence="1">Belongs to the thioesterase PaaI family.</text>
</comment>
<dbReference type="InterPro" id="IPR039298">
    <property type="entry name" value="ACOT13"/>
</dbReference>
<dbReference type="SUPFAM" id="SSF54637">
    <property type="entry name" value="Thioesterase/thiol ester dehydrase-isomerase"/>
    <property type="match status" value="1"/>
</dbReference>
<keyword evidence="2" id="KW-0378">Hydrolase</keyword>
<dbReference type="OrthoDB" id="9813282at2"/>
<dbReference type="EMBL" id="FODT01000009">
    <property type="protein sequence ID" value="SEP18323.1"/>
    <property type="molecule type" value="Genomic_DNA"/>
</dbReference>
<dbReference type="InterPro" id="IPR006683">
    <property type="entry name" value="Thioestr_dom"/>
</dbReference>
<name>A0A1H8VSR0_9BRAD</name>